<dbReference type="Pfam" id="PF13920">
    <property type="entry name" value="zf-C3HC4_3"/>
    <property type="match status" value="1"/>
</dbReference>
<protein>
    <submittedName>
        <fullName evidence="6">Neuralized 1A</fullName>
    </submittedName>
</protein>
<evidence type="ECO:0000256" key="3">
    <source>
        <dbReference type="PROSITE-ProRule" id="PRU00175"/>
    </source>
</evidence>
<dbReference type="InterPro" id="IPR001841">
    <property type="entry name" value="Znf_RING"/>
</dbReference>
<evidence type="ECO:0000256" key="2">
    <source>
        <dbReference type="ARBA" id="ARBA00022833"/>
    </source>
</evidence>
<feature type="domain" description="RING-type" evidence="5">
    <location>
        <begin position="320"/>
        <end position="359"/>
    </location>
</feature>
<keyword evidence="1 3" id="KW-0479">Metal-binding</keyword>
<evidence type="ECO:0000259" key="5">
    <source>
        <dbReference type="PROSITE" id="PS50089"/>
    </source>
</evidence>
<dbReference type="PANTHER" id="PTHR46519">
    <property type="entry name" value="RING/U-BOX SUPERFAMILY PROTEIN"/>
    <property type="match status" value="1"/>
</dbReference>
<dbReference type="PANTHER" id="PTHR46519:SF2">
    <property type="entry name" value="RING_U-BOX SUPERFAMILY PROTEIN"/>
    <property type="match status" value="1"/>
</dbReference>
<keyword evidence="2" id="KW-0862">Zinc</keyword>
<evidence type="ECO:0000256" key="1">
    <source>
        <dbReference type="ARBA" id="ARBA00022771"/>
    </source>
</evidence>
<dbReference type="STRING" id="10195.A0A3M7P899"/>
<comment type="caution">
    <text evidence="6">The sequence shown here is derived from an EMBL/GenBank/DDBJ whole genome shotgun (WGS) entry which is preliminary data.</text>
</comment>
<keyword evidence="7" id="KW-1185">Reference proteome</keyword>
<organism evidence="6 7">
    <name type="scientific">Brachionus plicatilis</name>
    <name type="common">Marine rotifer</name>
    <name type="synonym">Brachionus muelleri</name>
    <dbReference type="NCBI Taxonomy" id="10195"/>
    <lineage>
        <taxon>Eukaryota</taxon>
        <taxon>Metazoa</taxon>
        <taxon>Spiralia</taxon>
        <taxon>Gnathifera</taxon>
        <taxon>Rotifera</taxon>
        <taxon>Eurotatoria</taxon>
        <taxon>Monogononta</taxon>
        <taxon>Pseudotrocha</taxon>
        <taxon>Ploima</taxon>
        <taxon>Brachionidae</taxon>
        <taxon>Brachionus</taxon>
    </lineage>
</organism>
<evidence type="ECO:0000313" key="6">
    <source>
        <dbReference type="EMBL" id="RMZ95315.1"/>
    </source>
</evidence>
<dbReference type="Gene3D" id="3.30.40.10">
    <property type="entry name" value="Zinc/RING finger domain, C3HC4 (zinc finger)"/>
    <property type="match status" value="1"/>
</dbReference>
<dbReference type="InterPro" id="IPR013083">
    <property type="entry name" value="Znf_RING/FYVE/PHD"/>
</dbReference>
<dbReference type="EMBL" id="REGN01012466">
    <property type="protein sequence ID" value="RMZ95315.1"/>
    <property type="molecule type" value="Genomic_DNA"/>
</dbReference>
<feature type="region of interest" description="Disordered" evidence="4">
    <location>
        <begin position="132"/>
        <end position="154"/>
    </location>
</feature>
<sequence>MEAESTNDTLAQEPKLLNEFVDACEELNGDESDSDEEIYYDISADFDSFMDRLIEKRRNEIAVELRRLNYTDQSSNRSRLENWFQSNVQSERVFRSSTIQSEIAQLSSIGSVSRVLSTSRAQIESVLQNMVRREPQTEQRNRPNQIQAPSEPPRVSNELALAINQISREQVIGEISELVHRQLVSNSLRSEFRTVLEDRVMDRLNRIGSDGAQTSEYIRNLPNNDGILRNDFSNLGLNDDAESVSSMDARIRGFGNSREIKNLKKEISELKNLIKLSFELQMDMQGSLKQEISALINGTFKETGSMNLVKTDKKMNSGICIICTEAESNTVFYQCGHLCACYQCSMNLRLKNHNCPVCRAPIKDIIRTYKCAHE</sequence>
<dbReference type="OrthoDB" id="6078042at2759"/>
<dbReference type="Proteomes" id="UP000276133">
    <property type="component" value="Unassembled WGS sequence"/>
</dbReference>
<feature type="compositionally biased region" description="Basic and acidic residues" evidence="4">
    <location>
        <begin position="132"/>
        <end position="141"/>
    </location>
</feature>
<dbReference type="PROSITE" id="PS50089">
    <property type="entry name" value="ZF_RING_2"/>
    <property type="match status" value="1"/>
</dbReference>
<dbReference type="GO" id="GO:0008270">
    <property type="term" value="F:zinc ion binding"/>
    <property type="evidence" value="ECO:0007669"/>
    <property type="project" value="UniProtKB-KW"/>
</dbReference>
<evidence type="ECO:0000256" key="4">
    <source>
        <dbReference type="SAM" id="MobiDB-lite"/>
    </source>
</evidence>
<reference evidence="6 7" key="1">
    <citation type="journal article" date="2018" name="Sci. Rep.">
        <title>Genomic signatures of local adaptation to the degree of environmental predictability in rotifers.</title>
        <authorList>
            <person name="Franch-Gras L."/>
            <person name="Hahn C."/>
            <person name="Garcia-Roger E.M."/>
            <person name="Carmona M.J."/>
            <person name="Serra M."/>
            <person name="Gomez A."/>
        </authorList>
    </citation>
    <scope>NUCLEOTIDE SEQUENCE [LARGE SCALE GENOMIC DNA]</scope>
    <source>
        <strain evidence="6">HYR1</strain>
    </source>
</reference>
<keyword evidence="1 3" id="KW-0863">Zinc-finger</keyword>
<dbReference type="CDD" id="cd16647">
    <property type="entry name" value="mRING-HC-C3HC5_NEU1"/>
    <property type="match status" value="1"/>
</dbReference>
<dbReference type="SUPFAM" id="SSF57850">
    <property type="entry name" value="RING/U-box"/>
    <property type="match status" value="1"/>
</dbReference>
<dbReference type="AlphaFoldDB" id="A0A3M7P899"/>
<accession>A0A3M7P899</accession>
<gene>
    <name evidence="6" type="ORF">BpHYR1_012906</name>
</gene>
<evidence type="ECO:0000313" key="7">
    <source>
        <dbReference type="Proteomes" id="UP000276133"/>
    </source>
</evidence>
<proteinExistence type="predicted"/>
<name>A0A3M7P899_BRAPC</name>